<organism evidence="2 3">
    <name type="scientific">Dorea formicigenerans</name>
    <dbReference type="NCBI Taxonomy" id="39486"/>
    <lineage>
        <taxon>Bacteria</taxon>
        <taxon>Bacillati</taxon>
        <taxon>Bacillota</taxon>
        <taxon>Clostridia</taxon>
        <taxon>Lachnospirales</taxon>
        <taxon>Lachnospiraceae</taxon>
        <taxon>Dorea</taxon>
    </lineage>
</organism>
<evidence type="ECO:0000259" key="1">
    <source>
        <dbReference type="Pfam" id="PF08937"/>
    </source>
</evidence>
<dbReference type="AlphaFoldDB" id="A0A415H1E8"/>
<proteinExistence type="predicted"/>
<dbReference type="Gene3D" id="3.40.50.9200">
    <property type="entry name" value="Hypothetical protein MTH538"/>
    <property type="match status" value="1"/>
</dbReference>
<protein>
    <submittedName>
        <fullName evidence="2">TIR domain-containing protein</fullName>
    </submittedName>
</protein>
<dbReference type="InterPro" id="IPR036490">
    <property type="entry name" value="ThsB_TIR-like_sf"/>
</dbReference>
<reference evidence="2 3" key="1">
    <citation type="submission" date="2018-08" db="EMBL/GenBank/DDBJ databases">
        <title>A genome reference for cultivated species of the human gut microbiota.</title>
        <authorList>
            <person name="Zou Y."/>
            <person name="Xue W."/>
            <person name="Luo G."/>
        </authorList>
    </citation>
    <scope>NUCLEOTIDE SEQUENCE [LARGE SCALE GENOMIC DNA]</scope>
    <source>
        <strain evidence="2 3">AF42-21</strain>
    </source>
</reference>
<evidence type="ECO:0000313" key="3">
    <source>
        <dbReference type="Proteomes" id="UP000284152"/>
    </source>
</evidence>
<dbReference type="SUPFAM" id="SSF52206">
    <property type="entry name" value="Hypothetical protein MTH538"/>
    <property type="match status" value="1"/>
</dbReference>
<feature type="domain" description="Thoeris protein ThsB TIR-like" evidence="1">
    <location>
        <begin position="12"/>
        <end position="106"/>
    </location>
</feature>
<comment type="caution">
    <text evidence="2">The sequence shown here is derived from an EMBL/GenBank/DDBJ whole genome shotgun (WGS) entry which is preliminary data.</text>
</comment>
<dbReference type="Pfam" id="PF08937">
    <property type="entry name" value="ThsB_TIR"/>
    <property type="match status" value="1"/>
</dbReference>
<dbReference type="EMBL" id="QRNS01000049">
    <property type="protein sequence ID" value="RHK59641.1"/>
    <property type="molecule type" value="Genomic_DNA"/>
</dbReference>
<dbReference type="InterPro" id="IPR015032">
    <property type="entry name" value="ThsB__TIR-like_domain"/>
</dbReference>
<dbReference type="RefSeq" id="WP_117657997.1">
    <property type="nucleotide sequence ID" value="NZ_JAAIOF010000025.1"/>
</dbReference>
<sequence length="136" mass="15868">MPYLKNYRLLISHSWHYESQYSTIVTWLNNTSYFKWSNHSVSADRPLNTKTNQQLREELSQQIRGCNAVIVVAGMYTLYSEWINYEIDEALRMKKPIIGIKPWGNQRIPEKIQQNATVLVGWNSSSLVSAVRNYAL</sequence>
<name>A0A415H1E8_9FIRM</name>
<evidence type="ECO:0000313" key="2">
    <source>
        <dbReference type="EMBL" id="RHK59641.1"/>
    </source>
</evidence>
<dbReference type="Proteomes" id="UP000284152">
    <property type="component" value="Unassembled WGS sequence"/>
</dbReference>
<accession>A0A415H1E8</accession>
<gene>
    <name evidence="2" type="ORF">DW054_15885</name>
</gene>